<dbReference type="GO" id="GO:0003824">
    <property type="term" value="F:catalytic activity"/>
    <property type="evidence" value="ECO:0007669"/>
    <property type="project" value="UniProtKB-ARBA"/>
</dbReference>
<dbReference type="InterPro" id="IPR035919">
    <property type="entry name" value="EAL_sf"/>
</dbReference>
<dbReference type="InterPro" id="IPR052155">
    <property type="entry name" value="Biofilm_reg_signaling"/>
</dbReference>
<dbReference type="EMBL" id="AFRZ01000001">
    <property type="protein sequence ID" value="EHP30888.1"/>
    <property type="molecule type" value="Genomic_DNA"/>
</dbReference>
<dbReference type="SMART" id="SM00304">
    <property type="entry name" value="HAMP"/>
    <property type="match status" value="1"/>
</dbReference>
<feature type="domain" description="HAMP" evidence="3">
    <location>
        <begin position="341"/>
        <end position="393"/>
    </location>
</feature>
<dbReference type="Proteomes" id="UP000006431">
    <property type="component" value="Unassembled WGS sequence"/>
</dbReference>
<dbReference type="SUPFAM" id="SSF158472">
    <property type="entry name" value="HAMP domain-like"/>
    <property type="match status" value="1"/>
</dbReference>
<dbReference type="HOGENOM" id="CLU_000445_70_44_7"/>
<dbReference type="PATRIC" id="fig|929558.5.peg.2355"/>
<proteinExistence type="predicted"/>
<dbReference type="SMART" id="SM00267">
    <property type="entry name" value="GGDEF"/>
    <property type="match status" value="1"/>
</dbReference>
<comment type="caution">
    <text evidence="5">The sequence shown here is derived from an EMBL/GenBank/DDBJ whole genome shotgun (WGS) entry which is preliminary data.</text>
</comment>
<feature type="domain" description="GGDEF" evidence="4">
    <location>
        <begin position="429"/>
        <end position="562"/>
    </location>
</feature>
<accession>H1FYS3</accession>
<dbReference type="InterPro" id="IPR000160">
    <property type="entry name" value="GGDEF_dom"/>
</dbReference>
<dbReference type="Pfam" id="PF00990">
    <property type="entry name" value="GGDEF"/>
    <property type="match status" value="1"/>
</dbReference>
<dbReference type="PANTHER" id="PTHR44757">
    <property type="entry name" value="DIGUANYLATE CYCLASE DGCP"/>
    <property type="match status" value="1"/>
</dbReference>
<dbReference type="OrthoDB" id="5372181at2"/>
<dbReference type="SMART" id="SM00052">
    <property type="entry name" value="EAL"/>
    <property type="match status" value="1"/>
</dbReference>
<dbReference type="PANTHER" id="PTHR44757:SF2">
    <property type="entry name" value="BIOFILM ARCHITECTURE MAINTENANCE PROTEIN MBAA"/>
    <property type="match status" value="1"/>
</dbReference>
<organism evidence="5 6">
    <name type="scientific">Sulfurimonas gotlandica (strain DSM 19862 / JCM 16533 / GD1)</name>
    <dbReference type="NCBI Taxonomy" id="929558"/>
    <lineage>
        <taxon>Bacteria</taxon>
        <taxon>Pseudomonadati</taxon>
        <taxon>Campylobacterota</taxon>
        <taxon>Epsilonproteobacteria</taxon>
        <taxon>Campylobacterales</taxon>
        <taxon>Sulfurimonadaceae</taxon>
        <taxon>Sulfurimonas</taxon>
    </lineage>
</organism>
<dbReference type="Gene3D" id="6.10.340.10">
    <property type="match status" value="1"/>
</dbReference>
<keyword evidence="1" id="KW-0812">Transmembrane</keyword>
<dbReference type="AlphaFoldDB" id="B6BMJ7"/>
<dbReference type="Pfam" id="PF00563">
    <property type="entry name" value="EAL"/>
    <property type="match status" value="1"/>
</dbReference>
<feature type="transmembrane region" description="Helical" evidence="1">
    <location>
        <begin position="12"/>
        <end position="29"/>
    </location>
</feature>
<dbReference type="CDD" id="cd06225">
    <property type="entry name" value="HAMP"/>
    <property type="match status" value="1"/>
</dbReference>
<feature type="transmembrane region" description="Helical" evidence="1">
    <location>
        <begin position="320"/>
        <end position="339"/>
    </location>
</feature>
<dbReference type="eggNOG" id="COG5001">
    <property type="taxonomic scope" value="Bacteria"/>
</dbReference>
<gene>
    <name evidence="5" type="ORF">SMGD1_2365</name>
</gene>
<protein>
    <submittedName>
        <fullName evidence="5">Diguanylate cyclase/phosphodiesterase (GGDEF &amp; EAL &amp; HAMP linker domains)</fullName>
    </submittedName>
</protein>
<evidence type="ECO:0000313" key="6">
    <source>
        <dbReference type="Proteomes" id="UP000006431"/>
    </source>
</evidence>
<dbReference type="PROSITE" id="PS50885">
    <property type="entry name" value="HAMP"/>
    <property type="match status" value="1"/>
</dbReference>
<dbReference type="RefSeq" id="WP_008339390.1">
    <property type="nucleotide sequence ID" value="NZ_AFRZ01000001.1"/>
</dbReference>
<keyword evidence="6" id="KW-1185">Reference proteome</keyword>
<dbReference type="InterPro" id="IPR003660">
    <property type="entry name" value="HAMP_dom"/>
</dbReference>
<keyword evidence="1" id="KW-0472">Membrane</keyword>
<dbReference type="SUPFAM" id="SSF141868">
    <property type="entry name" value="EAL domain-like"/>
    <property type="match status" value="1"/>
</dbReference>
<name>B6BMJ7_SULGG</name>
<dbReference type="STRING" id="929558.SMGD1_2365"/>
<dbReference type="InterPro" id="IPR001633">
    <property type="entry name" value="EAL_dom"/>
</dbReference>
<evidence type="ECO:0000259" key="4">
    <source>
        <dbReference type="PROSITE" id="PS50887"/>
    </source>
</evidence>
<dbReference type="FunFam" id="3.30.70.270:FF:000001">
    <property type="entry name" value="Diguanylate cyclase domain protein"/>
    <property type="match status" value="1"/>
</dbReference>
<sequence length="829" mass="94638">MNTKVSLKFKLIFYTLFFTVVSVLLVGYISNKYLEEHFYDDSKNEFKESFLDLSIELKNTEKDILESIALTSQNKEIIASMNLIKNYEDIDSYDASLFDEEKKRIVDVLILEGKHSLSDHISIYDSNNRLVAFINHMNNNHLATFTSYVDSKSVYYSKNENEETYTLSNLSTNIKTRLKDSARIAAFDIQSGGVVYERDGDILRLKAKHAILRKISATKREFLGYVEISKQFSQKDMNKLMSSRMIISYDFKNKTNEAKFTHNAPLLFSKFKADELHLHNEKNIFFTRVQVPLENGSLFFRIETNKEEFDKTLRNNRQSLVAILFFIIIVTFITSLVIINNMLSIPLKKILNGIEIISKGNYENRIDITSKDELGAISSQFNNMADEIAKRETQLDELAHVDPLTKIPNRVMFIETLEKSISRAKRLNTKLAVFFLDLDDFKNVNDTLGHYVGDKLLIEIAKNLSIVMRESDTISRIGGDEFNILIEDLESLSHIGEIAEKFIKQMTIPLYIENNAITISGSIGISIYPDDGEDTTTLLKNADLAMYKAKDNGRNQYSFFSKELEVSLSKRINMLKELKEAVNRDEFRLYYQPKFSLIDGSIKSAEALIRWDSKEFGFVSPDDFIPLSEDSGEIVKIGAWVIKQACEDFASWSELGLGITQVSVNVSNVQFTRDDIVKVLSDNIIKSGISPESIEVEITESYMQEDSERALQILHDVRKIGVDLAVDDFGTGYSSMSYLKRLPINRLKIDRSFIGDIPHDVDDVEITRIIVALAKTMGLAITAEGIETLEQMHFLQEMGVDEGQGYICSKPLPYEQFVELLKKKNSCIE</sequence>
<feature type="domain" description="EAL" evidence="2">
    <location>
        <begin position="571"/>
        <end position="825"/>
    </location>
</feature>
<keyword evidence="1" id="KW-1133">Transmembrane helix</keyword>
<dbReference type="Pfam" id="PF00672">
    <property type="entry name" value="HAMP"/>
    <property type="match status" value="1"/>
</dbReference>
<reference evidence="5 6" key="1">
    <citation type="journal article" date="2012" name="Proc. Natl. Acad. Sci. U.S.A.">
        <title>Genome and physiology of a model Epsilonproteobacterium responsible for sulfide detoxification in marine oxygen depletion zones.</title>
        <authorList>
            <person name="Grote J."/>
            <person name="Schott T."/>
            <person name="Bruckner C.G."/>
            <person name="Glockner F.O."/>
            <person name="Jost G."/>
            <person name="Teeling H."/>
            <person name="Labrenz M."/>
            <person name="Jurgens K."/>
        </authorList>
    </citation>
    <scope>NUCLEOTIDE SEQUENCE [LARGE SCALE GENOMIC DNA]</scope>
    <source>
        <strain evidence="5 6">GD1</strain>
    </source>
</reference>
<dbReference type="GO" id="GO:0016020">
    <property type="term" value="C:membrane"/>
    <property type="evidence" value="ECO:0007669"/>
    <property type="project" value="InterPro"/>
</dbReference>
<evidence type="ECO:0000259" key="2">
    <source>
        <dbReference type="PROSITE" id="PS50883"/>
    </source>
</evidence>
<dbReference type="Gene3D" id="3.20.20.450">
    <property type="entry name" value="EAL domain"/>
    <property type="match status" value="1"/>
</dbReference>
<accession>B6BMJ7</accession>
<dbReference type="SUPFAM" id="SSF55073">
    <property type="entry name" value="Nucleotide cyclase"/>
    <property type="match status" value="1"/>
</dbReference>
<dbReference type="InterPro" id="IPR043128">
    <property type="entry name" value="Rev_trsase/Diguanyl_cyclase"/>
</dbReference>
<dbReference type="CDD" id="cd01949">
    <property type="entry name" value="GGDEF"/>
    <property type="match status" value="1"/>
</dbReference>
<dbReference type="PROSITE" id="PS50887">
    <property type="entry name" value="GGDEF"/>
    <property type="match status" value="1"/>
</dbReference>
<dbReference type="InterPro" id="IPR029787">
    <property type="entry name" value="Nucleotide_cyclase"/>
</dbReference>
<evidence type="ECO:0000259" key="3">
    <source>
        <dbReference type="PROSITE" id="PS50885"/>
    </source>
</evidence>
<dbReference type="GO" id="GO:0007165">
    <property type="term" value="P:signal transduction"/>
    <property type="evidence" value="ECO:0007669"/>
    <property type="project" value="InterPro"/>
</dbReference>
<dbReference type="NCBIfam" id="TIGR00254">
    <property type="entry name" value="GGDEF"/>
    <property type="match status" value="1"/>
</dbReference>
<evidence type="ECO:0000256" key="1">
    <source>
        <dbReference type="SAM" id="Phobius"/>
    </source>
</evidence>
<evidence type="ECO:0000313" key="5">
    <source>
        <dbReference type="EMBL" id="EHP30888.1"/>
    </source>
</evidence>
<dbReference type="PROSITE" id="PS50883">
    <property type="entry name" value="EAL"/>
    <property type="match status" value="1"/>
</dbReference>
<dbReference type="Gene3D" id="3.30.70.270">
    <property type="match status" value="1"/>
</dbReference>
<dbReference type="CDD" id="cd01948">
    <property type="entry name" value="EAL"/>
    <property type="match status" value="1"/>
</dbReference>